<dbReference type="GO" id="GO:0051205">
    <property type="term" value="P:protein insertion into membrane"/>
    <property type="evidence" value="ECO:0007669"/>
    <property type="project" value="TreeGrafter"/>
</dbReference>
<evidence type="ECO:0000313" key="12">
    <source>
        <dbReference type="EMBL" id="VEU78147.1"/>
    </source>
</evidence>
<dbReference type="InterPro" id="IPR047196">
    <property type="entry name" value="YidC_ALB_C"/>
</dbReference>
<evidence type="ECO:0000256" key="2">
    <source>
        <dbReference type="ARBA" id="ARBA00022448"/>
    </source>
</evidence>
<dbReference type="InterPro" id="IPR001708">
    <property type="entry name" value="YidC/ALB3/OXA1/COX18"/>
</dbReference>
<dbReference type="EMBL" id="LR215043">
    <property type="protein sequence ID" value="VEU78147.1"/>
    <property type="molecule type" value="Genomic_DNA"/>
</dbReference>
<keyword evidence="13" id="KW-1185">Reference proteome</keyword>
<evidence type="ECO:0000256" key="5">
    <source>
        <dbReference type="ARBA" id="ARBA00022927"/>
    </source>
</evidence>
<keyword evidence="8" id="KW-0143">Chaperone</keyword>
<gene>
    <name evidence="12" type="ORF">NCTC10184_00372</name>
</gene>
<evidence type="ECO:0000313" key="13">
    <source>
        <dbReference type="Proteomes" id="UP000290876"/>
    </source>
</evidence>
<feature type="domain" description="Membrane insertase YidC/Oxa/ALB C-terminal" evidence="11">
    <location>
        <begin position="456"/>
        <end position="659"/>
    </location>
</feature>
<keyword evidence="2" id="KW-0813">Transport</keyword>
<evidence type="ECO:0000256" key="10">
    <source>
        <dbReference type="SAM" id="Phobius"/>
    </source>
</evidence>
<reference evidence="12 13" key="1">
    <citation type="submission" date="2019-01" db="EMBL/GenBank/DDBJ databases">
        <authorList>
            <consortium name="Pathogen Informatics"/>
        </authorList>
    </citation>
    <scope>NUCLEOTIDE SEQUENCE [LARGE SCALE GENOMIC DNA]</scope>
    <source>
        <strain evidence="12 13">NCTC10184</strain>
    </source>
</reference>
<sequence>MKNNDRSQNFDYFTQKHNKQVQKKSVWKRIWFWLKTFFYVSIFGITMTGCVQSMVVKSSTYTGGGVEFYLNKDEIAPSVATFKPATYVKSDKFLKDGTFYSLVQNREYNFLLSKNISGGAETLSGIQAQTKENGGTYGEYGGYSTGIQLLDKSDKFVGGQYIVQNNGKYLFKASSATSYSSIYDSYKDIMFLEDGFTLGNFFTEQPATSGSTAKTYTYRGLTDNKKYIYQYDQTNNKFLEDEAHKVELGQARLAKVANTFSDSAEYANVRFNRDVLEFLYRNTFTQDSYYATQFNDPAFVTAENNSDVGERYNQVWKTIVDGTFPKKTITEEEYNALQKSWETIKSYLAATNFSKVDPSAFVRVKTTTGEDAVDKNGNALNTKYWKADYEIGQLSAQYAKDTKLAYLNTDAQKPISSWSEAWALGPFFGFFAYPMGALTGLIRNPLAAAGGWTSILAIFVAVIITRVIALLFTWKATVSQTWQEDIKQKKAKIDAKYAEFKNNKQMKQRHQQEVQQLYKKHGINPVDILLSTFISLPIFIAMWRVIQSVPTLKSTTWLGISFAATSWREWIYNGHWQYFGLLFFAVVTQVLSQILPRILNRKKFKQRMTIDEKKALRKSNRMQNYFLVFFVILTVIFGAGVQVYWIFTSLWGIAQTVGIHYFKKSEYFRRKYLSKVQI</sequence>
<comment type="subcellular location">
    <subcellularLocation>
        <location evidence="1">Cell membrane</location>
        <topology evidence="1">Multi-pass membrane protein</topology>
    </subcellularLocation>
    <subcellularLocation>
        <location evidence="9">Membrane</location>
        <topology evidence="9">Multi-pass membrane protein</topology>
    </subcellularLocation>
</comment>
<dbReference type="Pfam" id="PF02096">
    <property type="entry name" value="60KD_IMP"/>
    <property type="match status" value="1"/>
</dbReference>
<dbReference type="GO" id="GO:0015031">
    <property type="term" value="P:protein transport"/>
    <property type="evidence" value="ECO:0007669"/>
    <property type="project" value="UniProtKB-KW"/>
</dbReference>
<feature type="transmembrane region" description="Helical" evidence="10">
    <location>
        <begin position="454"/>
        <end position="474"/>
    </location>
</feature>
<evidence type="ECO:0000256" key="6">
    <source>
        <dbReference type="ARBA" id="ARBA00022989"/>
    </source>
</evidence>
<name>A0A449BAU1_9BACT</name>
<evidence type="ECO:0000256" key="8">
    <source>
        <dbReference type="ARBA" id="ARBA00023186"/>
    </source>
</evidence>
<proteinExistence type="inferred from homology"/>
<dbReference type="NCBIfam" id="TIGR03592">
    <property type="entry name" value="yidC_oxa1_cterm"/>
    <property type="match status" value="1"/>
</dbReference>
<organism evidence="12 13">
    <name type="scientific">Mycoplasmopsis columbinasalis</name>
    <dbReference type="NCBI Taxonomy" id="114880"/>
    <lineage>
        <taxon>Bacteria</taxon>
        <taxon>Bacillati</taxon>
        <taxon>Mycoplasmatota</taxon>
        <taxon>Mycoplasmoidales</taxon>
        <taxon>Metamycoplasmataceae</taxon>
        <taxon>Mycoplasmopsis</taxon>
    </lineage>
</organism>
<keyword evidence="5" id="KW-0653">Protein transport</keyword>
<keyword evidence="4 9" id="KW-0812">Transmembrane</keyword>
<evidence type="ECO:0000256" key="3">
    <source>
        <dbReference type="ARBA" id="ARBA00022475"/>
    </source>
</evidence>
<feature type="transmembrane region" description="Helical" evidence="10">
    <location>
        <begin position="576"/>
        <end position="599"/>
    </location>
</feature>
<protein>
    <submittedName>
        <fullName evidence="12">Putative inner membrane protein translocase component YidC</fullName>
    </submittedName>
</protein>
<accession>A0A449BAU1</accession>
<dbReference type="PANTHER" id="PTHR12428">
    <property type="entry name" value="OXA1"/>
    <property type="match status" value="1"/>
</dbReference>
<dbReference type="GO" id="GO:0005886">
    <property type="term" value="C:plasma membrane"/>
    <property type="evidence" value="ECO:0007669"/>
    <property type="project" value="UniProtKB-SubCell"/>
</dbReference>
<dbReference type="PANTHER" id="PTHR12428:SF65">
    <property type="entry name" value="CYTOCHROME C OXIDASE ASSEMBLY PROTEIN COX18, MITOCHONDRIAL"/>
    <property type="match status" value="1"/>
</dbReference>
<feature type="transmembrane region" description="Helical" evidence="10">
    <location>
        <begin position="30"/>
        <end position="51"/>
    </location>
</feature>
<evidence type="ECO:0000256" key="1">
    <source>
        <dbReference type="ARBA" id="ARBA00004651"/>
    </source>
</evidence>
<evidence type="ECO:0000256" key="9">
    <source>
        <dbReference type="RuleBase" id="RU003945"/>
    </source>
</evidence>
<feature type="transmembrane region" description="Helical" evidence="10">
    <location>
        <begin position="528"/>
        <end position="546"/>
    </location>
</feature>
<evidence type="ECO:0000259" key="11">
    <source>
        <dbReference type="Pfam" id="PF02096"/>
    </source>
</evidence>
<feature type="transmembrane region" description="Helical" evidence="10">
    <location>
        <begin position="620"/>
        <end position="637"/>
    </location>
</feature>
<dbReference type="Proteomes" id="UP000290876">
    <property type="component" value="Chromosome"/>
</dbReference>
<keyword evidence="6 10" id="KW-1133">Transmembrane helix</keyword>
<dbReference type="CDD" id="cd20070">
    <property type="entry name" value="5TM_YidC_Alb3"/>
    <property type="match status" value="1"/>
</dbReference>
<dbReference type="GO" id="GO:0032977">
    <property type="term" value="F:membrane insertase activity"/>
    <property type="evidence" value="ECO:0007669"/>
    <property type="project" value="InterPro"/>
</dbReference>
<evidence type="ECO:0000256" key="4">
    <source>
        <dbReference type="ARBA" id="ARBA00022692"/>
    </source>
</evidence>
<dbReference type="InterPro" id="IPR028055">
    <property type="entry name" value="YidC/Oxa/ALB_C"/>
</dbReference>
<dbReference type="NCBIfam" id="NF002567">
    <property type="entry name" value="PRK02201.1-2"/>
    <property type="match status" value="1"/>
</dbReference>
<keyword evidence="3" id="KW-1003">Cell membrane</keyword>
<dbReference type="KEGG" id="mcob:NCTC10184_00372"/>
<dbReference type="OrthoDB" id="394558at2"/>
<keyword evidence="7 10" id="KW-0472">Membrane</keyword>
<comment type="similarity">
    <text evidence="9">Belongs to the OXA1/ALB3/YidC family.</text>
</comment>
<dbReference type="AlphaFoldDB" id="A0A449BAU1"/>
<dbReference type="RefSeq" id="WP_129622993.1">
    <property type="nucleotide sequence ID" value="NZ_LR215043.1"/>
</dbReference>
<evidence type="ECO:0000256" key="7">
    <source>
        <dbReference type="ARBA" id="ARBA00023136"/>
    </source>
</evidence>